<keyword evidence="5" id="KW-0503">Monooxygenase</keyword>
<evidence type="ECO:0000256" key="3">
    <source>
        <dbReference type="ARBA" id="ARBA00022827"/>
    </source>
</evidence>
<dbReference type="Pfam" id="PF21274">
    <property type="entry name" value="Rng_hyd_C"/>
    <property type="match status" value="1"/>
</dbReference>
<proteinExistence type="predicted"/>
<reference evidence="5" key="1">
    <citation type="submission" date="2022-10" db="EMBL/GenBank/DDBJ databases">
        <title>The complete genomes of actinobacterial strains from the NBC collection.</title>
        <authorList>
            <person name="Joergensen T.S."/>
            <person name="Alvarez Arevalo M."/>
            <person name="Sterndorff E.B."/>
            <person name="Faurdal D."/>
            <person name="Vuksanovic O."/>
            <person name="Mourched A.-S."/>
            <person name="Charusanti P."/>
            <person name="Shaw S."/>
            <person name="Blin K."/>
            <person name="Weber T."/>
        </authorList>
    </citation>
    <scope>NUCLEOTIDE SEQUENCE</scope>
    <source>
        <strain evidence="5">NBC_00060</strain>
    </source>
</reference>
<dbReference type="Gene3D" id="3.50.50.60">
    <property type="entry name" value="FAD/NAD(P)-binding domain"/>
    <property type="match status" value="1"/>
</dbReference>
<evidence type="ECO:0000256" key="2">
    <source>
        <dbReference type="ARBA" id="ARBA00022630"/>
    </source>
</evidence>
<dbReference type="InterPro" id="IPR002938">
    <property type="entry name" value="FAD-bd"/>
</dbReference>
<dbReference type="EMBL" id="CP108253">
    <property type="protein sequence ID" value="WTU39890.1"/>
    <property type="molecule type" value="Genomic_DNA"/>
</dbReference>
<dbReference type="PRINTS" id="PR00420">
    <property type="entry name" value="RNGMNOXGNASE"/>
</dbReference>
<dbReference type="Gene3D" id="3.30.70.2450">
    <property type="match status" value="1"/>
</dbReference>
<dbReference type="PANTHER" id="PTHR43004:SF19">
    <property type="entry name" value="BINDING MONOOXYGENASE, PUTATIVE (JCVI)-RELATED"/>
    <property type="match status" value="1"/>
</dbReference>
<dbReference type="InterPro" id="IPR050641">
    <property type="entry name" value="RIFMO-like"/>
</dbReference>
<sequence>MGTGVIIAGAGPVGLMLAGELRLNGVDVVVYEQRATPSGESRGVGFTRRAAEVFHQRGLLARFGDIEIGNEGHFGGVRIDFTALEDNHFGIRGVPQYRIEEILEAWVRDLGVDVRRGYEVVDYREGADDITVVVDGPDGRAERTAQYLVGCDGGRSRIRRLAGIEFPGREATRGMYVADVVDRPDIKPRVIGERVDGGMVMAIRLEEGVTRIIIHPAKLTPRDNTKLTFSEIADSWQELTGQSLHGAETRWVSAFTNATRQAAEYRRGRVLLSGDSTHIHIPAGAQGLSVGVQDAVNLGWKLAATVNGWAPEGLLDTYQAERHPVGEKLLRNTLAQASLYLTGDEMEPMRQVMRELVQSPDAARRLAGHVSGLGIRYDMGGATGHPLLGLRMPDREVKLGDGSTTRVSQLLHPARGVLLVADGSAEAARLAAGWSDRIDIVTDAGWSDRVDIVPDGWVPADTAEGTTPDAVLLRPDGHVAWAAPDGGELLDALVRWFGSPR</sequence>
<dbReference type="Pfam" id="PF01494">
    <property type="entry name" value="FAD_binding_3"/>
    <property type="match status" value="1"/>
</dbReference>
<accession>A0AAU2GXL9</accession>
<dbReference type="InterPro" id="IPR036188">
    <property type="entry name" value="FAD/NAD-bd_sf"/>
</dbReference>
<evidence type="ECO:0000313" key="5">
    <source>
        <dbReference type="EMBL" id="WTU39890.1"/>
    </source>
</evidence>
<keyword evidence="3" id="KW-0274">FAD</keyword>
<name>A0AAU2GXL9_9ACTN</name>
<gene>
    <name evidence="5" type="ORF">OHV25_09995</name>
</gene>
<dbReference type="SUPFAM" id="SSF51905">
    <property type="entry name" value="FAD/NAD(P)-binding domain"/>
    <property type="match status" value="1"/>
</dbReference>
<feature type="domain" description="FAD-binding" evidence="4">
    <location>
        <begin position="3"/>
        <end position="333"/>
    </location>
</feature>
<keyword evidence="5" id="KW-0560">Oxidoreductase</keyword>
<dbReference type="PANTHER" id="PTHR43004">
    <property type="entry name" value="TRK SYSTEM POTASSIUM UPTAKE PROTEIN"/>
    <property type="match status" value="1"/>
</dbReference>
<dbReference type="AlphaFoldDB" id="A0AAU2GXL9"/>
<organism evidence="5">
    <name type="scientific">Streptomyces sp. NBC_00060</name>
    <dbReference type="NCBI Taxonomy" id="2975636"/>
    <lineage>
        <taxon>Bacteria</taxon>
        <taxon>Bacillati</taxon>
        <taxon>Actinomycetota</taxon>
        <taxon>Actinomycetes</taxon>
        <taxon>Kitasatosporales</taxon>
        <taxon>Streptomycetaceae</taxon>
        <taxon>Streptomyces</taxon>
    </lineage>
</organism>
<evidence type="ECO:0000256" key="1">
    <source>
        <dbReference type="ARBA" id="ARBA00001974"/>
    </source>
</evidence>
<evidence type="ECO:0000259" key="4">
    <source>
        <dbReference type="Pfam" id="PF01494"/>
    </source>
</evidence>
<comment type="cofactor">
    <cofactor evidence="1">
        <name>FAD</name>
        <dbReference type="ChEBI" id="CHEBI:57692"/>
    </cofactor>
</comment>
<dbReference type="Gene3D" id="3.40.30.120">
    <property type="match status" value="1"/>
</dbReference>
<keyword evidence="2" id="KW-0285">Flavoprotein</keyword>
<dbReference type="GO" id="GO:0071949">
    <property type="term" value="F:FAD binding"/>
    <property type="evidence" value="ECO:0007669"/>
    <property type="project" value="InterPro"/>
</dbReference>
<protein>
    <submittedName>
        <fullName evidence="5">FAD-dependent monooxygenase</fullName>
    </submittedName>
</protein>
<dbReference type="GO" id="GO:0016709">
    <property type="term" value="F:oxidoreductase activity, acting on paired donors, with incorporation or reduction of molecular oxygen, NAD(P)H as one donor, and incorporation of one atom of oxygen"/>
    <property type="evidence" value="ECO:0007669"/>
    <property type="project" value="UniProtKB-ARBA"/>
</dbReference>